<accession>A0AAV1YSW6</accession>
<dbReference type="EMBL" id="CAXIEN010000004">
    <property type="protein sequence ID" value="CAL1261954.1"/>
    <property type="molecule type" value="Genomic_DNA"/>
</dbReference>
<dbReference type="AlphaFoldDB" id="A0AAV1YSW6"/>
<gene>
    <name evidence="1" type="ORF">LARSCL_LOCUS706</name>
</gene>
<protein>
    <submittedName>
        <fullName evidence="1">Uncharacterized protein</fullName>
    </submittedName>
</protein>
<dbReference type="Proteomes" id="UP001497382">
    <property type="component" value="Unassembled WGS sequence"/>
</dbReference>
<proteinExistence type="predicted"/>
<comment type="caution">
    <text evidence="1">The sequence shown here is derived from an EMBL/GenBank/DDBJ whole genome shotgun (WGS) entry which is preliminary data.</text>
</comment>
<sequence>MCQLSAELWFFASLKGQPTKRIEGSETAARYIPDVLNVCDAVVPCFREGTTYQIYGRESSALRNPCGIVNACPVEASPAS</sequence>
<evidence type="ECO:0000313" key="1">
    <source>
        <dbReference type="EMBL" id="CAL1261954.1"/>
    </source>
</evidence>
<organism evidence="1 2">
    <name type="scientific">Larinioides sclopetarius</name>
    <dbReference type="NCBI Taxonomy" id="280406"/>
    <lineage>
        <taxon>Eukaryota</taxon>
        <taxon>Metazoa</taxon>
        <taxon>Ecdysozoa</taxon>
        <taxon>Arthropoda</taxon>
        <taxon>Chelicerata</taxon>
        <taxon>Arachnida</taxon>
        <taxon>Araneae</taxon>
        <taxon>Araneomorphae</taxon>
        <taxon>Entelegynae</taxon>
        <taxon>Araneoidea</taxon>
        <taxon>Araneidae</taxon>
        <taxon>Larinioides</taxon>
    </lineage>
</organism>
<evidence type="ECO:0000313" key="2">
    <source>
        <dbReference type="Proteomes" id="UP001497382"/>
    </source>
</evidence>
<keyword evidence="2" id="KW-1185">Reference proteome</keyword>
<reference evidence="1 2" key="1">
    <citation type="submission" date="2024-04" db="EMBL/GenBank/DDBJ databases">
        <authorList>
            <person name="Rising A."/>
            <person name="Reimegard J."/>
            <person name="Sonavane S."/>
            <person name="Akerstrom W."/>
            <person name="Nylinder S."/>
            <person name="Hedman E."/>
            <person name="Kallberg Y."/>
        </authorList>
    </citation>
    <scope>NUCLEOTIDE SEQUENCE [LARGE SCALE GENOMIC DNA]</scope>
</reference>
<name>A0AAV1YSW6_9ARAC</name>